<organism evidence="2 3">
    <name type="scientific">Gillisia limnaea (strain DSM 15749 / LMG 21470 / R-8282)</name>
    <dbReference type="NCBI Taxonomy" id="865937"/>
    <lineage>
        <taxon>Bacteria</taxon>
        <taxon>Pseudomonadati</taxon>
        <taxon>Bacteroidota</taxon>
        <taxon>Flavobacteriia</taxon>
        <taxon>Flavobacteriales</taxon>
        <taxon>Flavobacteriaceae</taxon>
        <taxon>Gillisia</taxon>
    </lineage>
</organism>
<feature type="chain" id="PRO_5003560322" evidence="1">
    <location>
        <begin position="24"/>
        <end position="256"/>
    </location>
</feature>
<name>H2BSE4_GILLR</name>
<dbReference type="eggNOG" id="ENOG502ZB1I">
    <property type="taxonomic scope" value="Bacteria"/>
</dbReference>
<dbReference type="STRING" id="865937.Gilli_0765"/>
<dbReference type="EMBL" id="JH594606">
    <property type="protein sequence ID" value="EHQ01467.1"/>
    <property type="molecule type" value="Genomic_DNA"/>
</dbReference>
<proteinExistence type="predicted"/>
<reference evidence="3" key="1">
    <citation type="journal article" date="2012" name="Stand. Genomic Sci.">
        <title>Genome sequence of the Antarctic rhodopsins-containing flavobacterium Gillisia limnaea type strain (R-8282(T)).</title>
        <authorList>
            <person name="Riedel T."/>
            <person name="Held B."/>
            <person name="Nolan M."/>
            <person name="Lucas S."/>
            <person name="Lapidus A."/>
            <person name="Tice H."/>
            <person name="Del Rio T.G."/>
            <person name="Cheng J.F."/>
            <person name="Han C."/>
            <person name="Tapia R."/>
            <person name="Goodwin L.A."/>
            <person name="Pitluck S."/>
            <person name="Liolios K."/>
            <person name="Mavromatis K."/>
            <person name="Pagani I."/>
            <person name="Ivanova N."/>
            <person name="Mikhailova N."/>
            <person name="Pati A."/>
            <person name="Chen A."/>
            <person name="Palaniappan K."/>
            <person name="Land M."/>
            <person name="Rohde M."/>
            <person name="Tindall B.J."/>
            <person name="Detter J.C."/>
            <person name="Goker M."/>
            <person name="Bristow J."/>
            <person name="Eisen J.A."/>
            <person name="Markowitz V."/>
            <person name="Hugenholtz P."/>
            <person name="Kyrpides N.C."/>
            <person name="Klenk H.P."/>
            <person name="Woyke T."/>
        </authorList>
    </citation>
    <scope>NUCLEOTIDE SEQUENCE [LARGE SCALE GENOMIC DNA]</scope>
    <source>
        <strain evidence="3">DSM 15749 / LMG 21470 / R-8282</strain>
    </source>
</reference>
<dbReference type="OrthoDB" id="1426903at2"/>
<dbReference type="Proteomes" id="UP000003844">
    <property type="component" value="Unassembled WGS sequence"/>
</dbReference>
<keyword evidence="1" id="KW-0732">Signal</keyword>
<dbReference type="HOGENOM" id="CLU_1084874_0_0_10"/>
<accession>H2BSE4</accession>
<evidence type="ECO:0000313" key="3">
    <source>
        <dbReference type="Proteomes" id="UP000003844"/>
    </source>
</evidence>
<keyword evidence="3" id="KW-1185">Reference proteome</keyword>
<feature type="signal peptide" evidence="1">
    <location>
        <begin position="1"/>
        <end position="23"/>
    </location>
</feature>
<evidence type="ECO:0000313" key="2">
    <source>
        <dbReference type="EMBL" id="EHQ01467.1"/>
    </source>
</evidence>
<protein>
    <submittedName>
        <fullName evidence="2">Secreted protein</fullName>
    </submittedName>
</protein>
<dbReference type="AlphaFoldDB" id="H2BSE4"/>
<gene>
    <name evidence="2" type="ORF">Gilli_0765</name>
</gene>
<dbReference type="RefSeq" id="WP_006987789.1">
    <property type="nucleotide sequence ID" value="NZ_JH594606.1"/>
</dbReference>
<evidence type="ECO:0000256" key="1">
    <source>
        <dbReference type="SAM" id="SignalP"/>
    </source>
</evidence>
<sequence>MKTVNLIALLSIAMLSQTNVLLAQNANTTQAYWIHEDQVKPSMVMEYEEVSKDFIAACKEHDLKDADWSTASIDDGTYLSISPITNMADFDKNPLAPLAEKMGEEKFRSLFTRFDKCYDVHRNYVVHLINDMSYMPNGITPNTPGEDYRKWHYLYVTPENVANLRDKIKDIKALYEKKGAKEYFRVYRSGFGTPGDYFLVVISAKDAQSYAKTSAETDVLMGEEGEKLFDEMMKYVHKYEPKTGRMRPDLGYVAKL</sequence>